<comment type="caution">
    <text evidence="6">The sequence shown here is derived from an EMBL/GenBank/DDBJ whole genome shotgun (WGS) entry which is preliminary data.</text>
</comment>
<evidence type="ECO:0000259" key="5">
    <source>
        <dbReference type="PROSITE" id="PS50089"/>
    </source>
</evidence>
<dbReference type="InterPro" id="IPR013083">
    <property type="entry name" value="Znf_RING/FYVE/PHD"/>
</dbReference>
<dbReference type="Pfam" id="PF00097">
    <property type="entry name" value="zf-C3HC4"/>
    <property type="match status" value="1"/>
</dbReference>
<keyword evidence="3" id="KW-0862">Zinc</keyword>
<evidence type="ECO:0000256" key="3">
    <source>
        <dbReference type="ARBA" id="ARBA00022833"/>
    </source>
</evidence>
<keyword evidence="7" id="KW-1185">Reference proteome</keyword>
<dbReference type="InterPro" id="IPR018957">
    <property type="entry name" value="Znf_C3HC4_RING-type"/>
</dbReference>
<keyword evidence="2 4" id="KW-0863">Zinc-finger</keyword>
<protein>
    <recommendedName>
        <fullName evidence="5">RING-type domain-containing protein</fullName>
    </recommendedName>
</protein>
<dbReference type="InterPro" id="IPR001841">
    <property type="entry name" value="Znf_RING"/>
</dbReference>
<dbReference type="RefSeq" id="XP_043005511.1">
    <property type="nucleotide sequence ID" value="XM_043155729.1"/>
</dbReference>
<dbReference type="Gene3D" id="3.30.40.10">
    <property type="entry name" value="Zinc/RING finger domain, C3HC4 (zinc finger)"/>
    <property type="match status" value="1"/>
</dbReference>
<proteinExistence type="predicted"/>
<keyword evidence="1" id="KW-0479">Metal-binding</keyword>
<evidence type="ECO:0000256" key="2">
    <source>
        <dbReference type="ARBA" id="ARBA00022771"/>
    </source>
</evidence>
<evidence type="ECO:0000256" key="1">
    <source>
        <dbReference type="ARBA" id="ARBA00022723"/>
    </source>
</evidence>
<dbReference type="SUPFAM" id="SSF57850">
    <property type="entry name" value="RING/U-box"/>
    <property type="match status" value="1"/>
</dbReference>
<dbReference type="GeneID" id="66079826"/>
<dbReference type="EMBL" id="CM032187">
    <property type="protein sequence ID" value="KAG7089041.1"/>
    <property type="molecule type" value="Genomic_DNA"/>
</dbReference>
<dbReference type="PROSITE" id="PS50089">
    <property type="entry name" value="ZF_RING_2"/>
    <property type="match status" value="1"/>
</dbReference>
<sequence length="259" mass="28975">MKFKHSSNTWSFLLKPTSALDSSRALNASSDLPVGRRRAPASGLAGADGCSQSTAVFVKVFRSLLFESLRASSLSLSRSRKAAMPAQPSQDDPHINKSMEELRQMLQAQQDMNLEARLAAELDISSRRSIEADEVLTFLETQLTCSLCNKIYIQPHVITCCHTFCAPCLKQLLQLKQGQEEPQGPYETFDCTPCCPSIGCGILIEFPPIAALQLQQMAEDLAHRKGLEIPDHIELKWPKPHPWMEAKAMARYYQDTRRI</sequence>
<evidence type="ECO:0000313" key="7">
    <source>
        <dbReference type="Proteomes" id="UP001049176"/>
    </source>
</evidence>
<dbReference type="KEGG" id="more:E1B28_010751"/>
<accession>A0A9P7UQI0</accession>
<evidence type="ECO:0000313" key="6">
    <source>
        <dbReference type="EMBL" id="KAG7089041.1"/>
    </source>
</evidence>
<name>A0A9P7UQI0_9AGAR</name>
<organism evidence="6 7">
    <name type="scientific">Marasmius oreades</name>
    <name type="common">fairy-ring Marasmius</name>
    <dbReference type="NCBI Taxonomy" id="181124"/>
    <lineage>
        <taxon>Eukaryota</taxon>
        <taxon>Fungi</taxon>
        <taxon>Dikarya</taxon>
        <taxon>Basidiomycota</taxon>
        <taxon>Agaricomycotina</taxon>
        <taxon>Agaricomycetes</taxon>
        <taxon>Agaricomycetidae</taxon>
        <taxon>Agaricales</taxon>
        <taxon>Marasmiineae</taxon>
        <taxon>Marasmiaceae</taxon>
        <taxon>Marasmius</taxon>
    </lineage>
</organism>
<dbReference type="InterPro" id="IPR017907">
    <property type="entry name" value="Znf_RING_CS"/>
</dbReference>
<dbReference type="GO" id="GO:0008270">
    <property type="term" value="F:zinc ion binding"/>
    <property type="evidence" value="ECO:0007669"/>
    <property type="project" value="UniProtKB-KW"/>
</dbReference>
<dbReference type="AlphaFoldDB" id="A0A9P7UQI0"/>
<evidence type="ECO:0000256" key="4">
    <source>
        <dbReference type="PROSITE-ProRule" id="PRU00175"/>
    </source>
</evidence>
<feature type="domain" description="RING-type" evidence="5">
    <location>
        <begin position="145"/>
        <end position="194"/>
    </location>
</feature>
<reference evidence="6" key="1">
    <citation type="journal article" date="2021" name="Genome Biol. Evol.">
        <title>The assembled and annotated genome of the fairy-ring fungus Marasmius oreades.</title>
        <authorList>
            <person name="Hiltunen M."/>
            <person name="Ament-Velasquez S.L."/>
            <person name="Johannesson H."/>
        </authorList>
    </citation>
    <scope>NUCLEOTIDE SEQUENCE</scope>
    <source>
        <strain evidence="6">03SP1</strain>
    </source>
</reference>
<dbReference type="PROSITE" id="PS00518">
    <property type="entry name" value="ZF_RING_1"/>
    <property type="match status" value="1"/>
</dbReference>
<gene>
    <name evidence="6" type="ORF">E1B28_010751</name>
</gene>
<dbReference type="Proteomes" id="UP001049176">
    <property type="component" value="Chromosome 7"/>
</dbReference>
<dbReference type="OrthoDB" id="6105938at2759"/>